<keyword evidence="2" id="KW-1185">Reference proteome</keyword>
<protein>
    <submittedName>
        <fullName evidence="1">Uncharacterized protein</fullName>
    </submittedName>
</protein>
<dbReference type="AlphaFoldDB" id="A0A2D0JLC7"/>
<sequence length="68" mass="7430">MAVELIISITETPTGLEHNARAQGLCSKAEAECVEYIFQAVIQAFKKRSGYISGETTINSKVLKKGKK</sequence>
<dbReference type="Proteomes" id="UP000221980">
    <property type="component" value="Unassembled WGS sequence"/>
</dbReference>
<dbReference type="RefSeq" id="WP_099115446.1">
    <property type="nucleotide sequence ID" value="NZ_CAWNQI010000054.1"/>
</dbReference>
<evidence type="ECO:0000313" key="2">
    <source>
        <dbReference type="Proteomes" id="UP000221980"/>
    </source>
</evidence>
<name>A0A2D0JLC7_9GAMM</name>
<comment type="caution">
    <text evidence="1">The sequence shown here is derived from an EMBL/GenBank/DDBJ whole genome shotgun (WGS) entry which is preliminary data.</text>
</comment>
<organism evidence="1 2">
    <name type="scientific">Xenorhabdus miraniensis</name>
    <dbReference type="NCBI Taxonomy" id="351674"/>
    <lineage>
        <taxon>Bacteria</taxon>
        <taxon>Pseudomonadati</taxon>
        <taxon>Pseudomonadota</taxon>
        <taxon>Gammaproteobacteria</taxon>
        <taxon>Enterobacterales</taxon>
        <taxon>Morganellaceae</taxon>
        <taxon>Xenorhabdus</taxon>
    </lineage>
</organism>
<proteinExistence type="predicted"/>
<evidence type="ECO:0000313" key="1">
    <source>
        <dbReference type="EMBL" id="PHM47116.1"/>
    </source>
</evidence>
<reference evidence="1 2" key="1">
    <citation type="journal article" date="2017" name="Nat. Microbiol.">
        <title>Natural product diversity associated with the nematode symbionts Photorhabdus and Xenorhabdus.</title>
        <authorList>
            <person name="Tobias N.J."/>
            <person name="Wolff H."/>
            <person name="Djahanschiri B."/>
            <person name="Grundmann F."/>
            <person name="Kronenwerth M."/>
            <person name="Shi Y.M."/>
            <person name="Simonyi S."/>
            <person name="Grun P."/>
            <person name="Shapiro-Ilan D."/>
            <person name="Pidot S.J."/>
            <person name="Stinear T.P."/>
            <person name="Ebersberger I."/>
            <person name="Bode H.B."/>
        </authorList>
    </citation>
    <scope>NUCLEOTIDE SEQUENCE [LARGE SCALE GENOMIC DNA]</scope>
    <source>
        <strain evidence="1 2">DSM 17902</strain>
    </source>
</reference>
<dbReference type="EMBL" id="NITZ01000022">
    <property type="protein sequence ID" value="PHM47116.1"/>
    <property type="molecule type" value="Genomic_DNA"/>
</dbReference>
<gene>
    <name evidence="1" type="ORF">Xmir_03535</name>
</gene>
<accession>A0A2D0JLC7</accession>